<dbReference type="InterPro" id="IPR016186">
    <property type="entry name" value="C-type_lectin-like/link_sf"/>
</dbReference>
<evidence type="ECO:0000259" key="2">
    <source>
        <dbReference type="PROSITE" id="PS50041"/>
    </source>
</evidence>
<dbReference type="PROSITE" id="PS50041">
    <property type="entry name" value="C_TYPE_LECTIN_2"/>
    <property type="match status" value="2"/>
</dbReference>
<evidence type="ECO:0000313" key="4">
    <source>
        <dbReference type="Proteomes" id="UP000694565"/>
    </source>
</evidence>
<feature type="signal peptide" evidence="1">
    <location>
        <begin position="1"/>
        <end position="31"/>
    </location>
</feature>
<reference evidence="3" key="2">
    <citation type="submission" date="2025-09" db="UniProtKB">
        <authorList>
            <consortium name="Ensembl"/>
        </authorList>
    </citation>
    <scope>IDENTIFICATION</scope>
</reference>
<evidence type="ECO:0000313" key="3">
    <source>
        <dbReference type="Ensembl" id="ENSCLMP00005003915.1"/>
    </source>
</evidence>
<name>A0A8C2WG06_CYCLU</name>
<dbReference type="PANTHER" id="PTHR45784">
    <property type="entry name" value="C-TYPE LECTIN DOMAIN FAMILY 20 MEMBER A-RELATED"/>
    <property type="match status" value="1"/>
</dbReference>
<dbReference type="CDD" id="cd00037">
    <property type="entry name" value="CLECT"/>
    <property type="match status" value="1"/>
</dbReference>
<feature type="domain" description="C-type lectin" evidence="2">
    <location>
        <begin position="43"/>
        <end position="142"/>
    </location>
</feature>
<proteinExistence type="predicted"/>
<dbReference type="Pfam" id="PF00059">
    <property type="entry name" value="Lectin_C"/>
    <property type="match status" value="2"/>
</dbReference>
<reference evidence="3" key="1">
    <citation type="submission" date="2025-08" db="UniProtKB">
        <authorList>
            <consortium name="Ensembl"/>
        </authorList>
    </citation>
    <scope>IDENTIFICATION</scope>
</reference>
<dbReference type="AlphaFoldDB" id="A0A8C2WG06"/>
<sequence>IKIEISLITGPGARALLTFSLLLVAARCADAFTIHMTARCPAESKSWSEARLYCQKNHRDLATWDMVSGSEVAQTSVTYIYTGWIGLYRSAGDSWKWISGDTSDYRNWAPGEPITSDCGSFDLGSAQWNSKVCSEEQRFACYDDNVVVVAENKTWEGALSHCRSMQSRKSAIRNNKFLQTPLTLTARLVSSQVWTSLRFLGGEWWWADGQKLEDQGTLPDCPSPGEYCGVLSKNNTDNWITRDCAERRNFVCYKEKYFLMPEQPS</sequence>
<dbReference type="InterPro" id="IPR016187">
    <property type="entry name" value="CTDL_fold"/>
</dbReference>
<dbReference type="Ensembl" id="ENSCLMT00005004252.1">
    <property type="protein sequence ID" value="ENSCLMP00005003915.1"/>
    <property type="gene ID" value="ENSCLMG00005002200.1"/>
</dbReference>
<keyword evidence="1" id="KW-0732">Signal</keyword>
<dbReference type="InterPro" id="IPR001304">
    <property type="entry name" value="C-type_lectin-like"/>
</dbReference>
<evidence type="ECO:0000256" key="1">
    <source>
        <dbReference type="SAM" id="SignalP"/>
    </source>
</evidence>
<accession>A0A8C2WG06</accession>
<organism evidence="3 4">
    <name type="scientific">Cyclopterus lumpus</name>
    <name type="common">Lumpsucker</name>
    <dbReference type="NCBI Taxonomy" id="8103"/>
    <lineage>
        <taxon>Eukaryota</taxon>
        <taxon>Metazoa</taxon>
        <taxon>Chordata</taxon>
        <taxon>Craniata</taxon>
        <taxon>Vertebrata</taxon>
        <taxon>Euteleostomi</taxon>
        <taxon>Actinopterygii</taxon>
        <taxon>Neopterygii</taxon>
        <taxon>Teleostei</taxon>
        <taxon>Neoteleostei</taxon>
        <taxon>Acanthomorphata</taxon>
        <taxon>Eupercaria</taxon>
        <taxon>Perciformes</taxon>
        <taxon>Cottioidei</taxon>
        <taxon>Cottales</taxon>
        <taxon>Cyclopteridae</taxon>
        <taxon>Cyclopterus</taxon>
    </lineage>
</organism>
<dbReference type="PANTHER" id="PTHR45784:SF8">
    <property type="entry name" value="C-TYPE MANNOSE RECEPTOR 2-RELATED"/>
    <property type="match status" value="1"/>
</dbReference>
<dbReference type="SMART" id="SM00034">
    <property type="entry name" value="CLECT"/>
    <property type="match status" value="2"/>
</dbReference>
<protein>
    <recommendedName>
        <fullName evidence="2">C-type lectin domain-containing protein</fullName>
    </recommendedName>
</protein>
<feature type="chain" id="PRO_5034876281" description="C-type lectin domain-containing protein" evidence="1">
    <location>
        <begin position="32"/>
        <end position="265"/>
    </location>
</feature>
<dbReference type="SUPFAM" id="SSF56436">
    <property type="entry name" value="C-type lectin-like"/>
    <property type="match status" value="2"/>
</dbReference>
<keyword evidence="4" id="KW-1185">Reference proteome</keyword>
<dbReference type="GeneTree" id="ENSGT00940000163460"/>
<dbReference type="Proteomes" id="UP000694565">
    <property type="component" value="Unplaced"/>
</dbReference>
<dbReference type="Gene3D" id="3.10.100.10">
    <property type="entry name" value="Mannose-Binding Protein A, subunit A"/>
    <property type="match status" value="2"/>
</dbReference>
<feature type="domain" description="C-type lectin" evidence="2">
    <location>
        <begin position="141"/>
        <end position="253"/>
    </location>
</feature>